<dbReference type="GO" id="GO:0036396">
    <property type="term" value="C:RNA N6-methyladenosine methyltransferase complex"/>
    <property type="evidence" value="ECO:0007669"/>
    <property type="project" value="TreeGrafter"/>
</dbReference>
<dbReference type="PROSITE" id="PS51143">
    <property type="entry name" value="MT_A70"/>
    <property type="match status" value="1"/>
</dbReference>
<dbReference type="Pfam" id="PF05063">
    <property type="entry name" value="MT-A70"/>
    <property type="match status" value="1"/>
</dbReference>
<dbReference type="InterPro" id="IPR045123">
    <property type="entry name" value="METTL14-like"/>
</dbReference>
<dbReference type="InterPro" id="IPR007757">
    <property type="entry name" value="MT-A70-like"/>
</dbReference>
<evidence type="ECO:0000256" key="1">
    <source>
        <dbReference type="ARBA" id="ARBA00004123"/>
    </source>
</evidence>
<keyword evidence="6" id="KW-0808">Transferase</keyword>
<evidence type="ECO:0000256" key="5">
    <source>
        <dbReference type="PROSITE-ProRule" id="PRU00489"/>
    </source>
</evidence>
<evidence type="ECO:0000256" key="2">
    <source>
        <dbReference type="ARBA" id="ARBA00023242"/>
    </source>
</evidence>
<organism evidence="6 7">
    <name type="scientific">Thelohanellus kitauei</name>
    <name type="common">Myxosporean</name>
    <dbReference type="NCBI Taxonomy" id="669202"/>
    <lineage>
        <taxon>Eukaryota</taxon>
        <taxon>Metazoa</taxon>
        <taxon>Cnidaria</taxon>
        <taxon>Myxozoa</taxon>
        <taxon>Myxosporea</taxon>
        <taxon>Bivalvulida</taxon>
        <taxon>Platysporina</taxon>
        <taxon>Myxobolidae</taxon>
        <taxon>Thelohanellus</taxon>
    </lineage>
</organism>
<comment type="caution">
    <text evidence="6">The sequence shown here is derived from an EMBL/GenBank/DDBJ whole genome shotgun (WGS) entry which is preliminary data.</text>
</comment>
<keyword evidence="7" id="KW-1185">Reference proteome</keyword>
<sequence>MDVKTKIEKKIKMMNEKSEELAKKLNLGSTKNLDILIGRNVKTKSKKYPNYNFDIRKVPDVLGDEIFKSSKKFLTGTITGNPQNDYSQNFVDTGDRPQNFIMDTSMKDRYLEYPKLRELMRLKDELTINRGLPPLSIKADLRTFDLKSLKNVFDVILIQPPLKEYLISSPSLYRTVDLWDWDEVLGLDIESISSNRAFIFLWCGSYDGLEKGRYVFSFFIVFP</sequence>
<evidence type="ECO:0000256" key="4">
    <source>
        <dbReference type="ARBA" id="ARBA00049757"/>
    </source>
</evidence>
<comment type="subcellular location">
    <subcellularLocation>
        <location evidence="1">Nucleus</location>
    </subcellularLocation>
</comment>
<evidence type="ECO:0000256" key="3">
    <source>
        <dbReference type="ARBA" id="ARBA00032942"/>
    </source>
</evidence>
<dbReference type="OrthoDB" id="14833at2759"/>
<dbReference type="GO" id="GO:0005634">
    <property type="term" value="C:nucleus"/>
    <property type="evidence" value="ECO:0007669"/>
    <property type="project" value="UniProtKB-SubCell"/>
</dbReference>
<keyword evidence="2" id="KW-0539">Nucleus</keyword>
<evidence type="ECO:0000313" key="6">
    <source>
        <dbReference type="EMBL" id="KII73176.1"/>
    </source>
</evidence>
<comment type="similarity">
    <text evidence="5">Belongs to the MT-A70-like family.</text>
</comment>
<name>A0A0C2N0S0_THEKT</name>
<dbReference type="AlphaFoldDB" id="A0A0C2N0S0"/>
<dbReference type="GO" id="GO:0003729">
    <property type="term" value="F:mRNA binding"/>
    <property type="evidence" value="ECO:0007669"/>
    <property type="project" value="TreeGrafter"/>
</dbReference>
<evidence type="ECO:0000313" key="7">
    <source>
        <dbReference type="Proteomes" id="UP000031668"/>
    </source>
</evidence>
<dbReference type="PANTHER" id="PTHR13107:SF0">
    <property type="entry name" value="N6-ADENOSINE-METHYLTRANSFERASE NON-CATALYTIC SUBUNIT"/>
    <property type="match status" value="1"/>
</dbReference>
<dbReference type="Proteomes" id="UP000031668">
    <property type="component" value="Unassembled WGS sequence"/>
</dbReference>
<accession>A0A0C2N0S0</accession>
<proteinExistence type="inferred from homology"/>
<protein>
    <recommendedName>
        <fullName evidence="4">N(6)-adenosine-methyltransferase non-catalytic subunit METTL14</fullName>
    </recommendedName>
    <alternativeName>
        <fullName evidence="3">Methyltransferase-like protein 14</fullName>
    </alternativeName>
</protein>
<reference evidence="6 7" key="1">
    <citation type="journal article" date="2014" name="Genome Biol. Evol.">
        <title>The genome of the myxosporean Thelohanellus kitauei shows adaptations to nutrient acquisition within its fish host.</title>
        <authorList>
            <person name="Yang Y."/>
            <person name="Xiong J."/>
            <person name="Zhou Z."/>
            <person name="Huo F."/>
            <person name="Miao W."/>
            <person name="Ran C."/>
            <person name="Liu Y."/>
            <person name="Zhang J."/>
            <person name="Feng J."/>
            <person name="Wang M."/>
            <person name="Wang M."/>
            <person name="Wang L."/>
            <person name="Yao B."/>
        </authorList>
    </citation>
    <scope>NUCLEOTIDE SEQUENCE [LARGE SCALE GENOMIC DNA]</scope>
    <source>
        <strain evidence="6">Wuqing</strain>
    </source>
</reference>
<dbReference type="GO" id="GO:0008168">
    <property type="term" value="F:methyltransferase activity"/>
    <property type="evidence" value="ECO:0007669"/>
    <property type="project" value="UniProtKB-KW"/>
</dbReference>
<gene>
    <name evidence="6" type="ORF">RF11_12508</name>
</gene>
<dbReference type="GO" id="GO:0032259">
    <property type="term" value="P:methylation"/>
    <property type="evidence" value="ECO:0007669"/>
    <property type="project" value="UniProtKB-KW"/>
</dbReference>
<keyword evidence="6" id="KW-0489">Methyltransferase</keyword>
<dbReference type="EMBL" id="JWZT01000939">
    <property type="protein sequence ID" value="KII73176.1"/>
    <property type="molecule type" value="Genomic_DNA"/>
</dbReference>
<dbReference type="PANTHER" id="PTHR13107">
    <property type="entry name" value="N6-ADENOSINE-METHYLTRANSFERASE NON-CATALYTIC SUBUNIT"/>
    <property type="match status" value="1"/>
</dbReference>